<dbReference type="Pfam" id="PF00144">
    <property type="entry name" value="Beta-lactamase"/>
    <property type="match status" value="1"/>
</dbReference>
<dbReference type="PANTHER" id="PTHR43283">
    <property type="entry name" value="BETA-LACTAMASE-RELATED"/>
    <property type="match status" value="1"/>
</dbReference>
<dbReference type="InterPro" id="IPR012338">
    <property type="entry name" value="Beta-lactam/transpept-like"/>
</dbReference>
<dbReference type="InterPro" id="IPR050789">
    <property type="entry name" value="Diverse_Enzym_Activities"/>
</dbReference>
<evidence type="ECO:0000313" key="4">
    <source>
        <dbReference type="Proteomes" id="UP000582090"/>
    </source>
</evidence>
<protein>
    <recommendedName>
        <fullName evidence="2">Beta-lactamase-related domain-containing protein</fullName>
    </recommendedName>
</protein>
<dbReference type="EMBL" id="JACIDW010000002">
    <property type="protein sequence ID" value="MBB3963425.1"/>
    <property type="molecule type" value="Genomic_DNA"/>
</dbReference>
<dbReference type="Gene3D" id="3.40.710.10">
    <property type="entry name" value="DD-peptidase/beta-lactamase superfamily"/>
    <property type="match status" value="1"/>
</dbReference>
<dbReference type="RefSeq" id="WP_183899138.1">
    <property type="nucleotide sequence ID" value="NZ_JACIDW010000002.1"/>
</dbReference>
<keyword evidence="1" id="KW-0812">Transmembrane</keyword>
<dbReference type="InterPro" id="IPR001466">
    <property type="entry name" value="Beta-lactam-related"/>
</dbReference>
<accession>A0A7W6CTH7</accession>
<reference evidence="3 4" key="1">
    <citation type="submission" date="2020-08" db="EMBL/GenBank/DDBJ databases">
        <title>Genomic Encyclopedia of Type Strains, Phase IV (KMG-IV): sequencing the most valuable type-strain genomes for metagenomic binning, comparative biology and taxonomic classification.</title>
        <authorList>
            <person name="Goeker M."/>
        </authorList>
    </citation>
    <scope>NUCLEOTIDE SEQUENCE [LARGE SCALE GENOMIC DNA]</scope>
    <source>
        <strain evidence="3 4">DSM 26575</strain>
    </source>
</reference>
<keyword evidence="4" id="KW-1185">Reference proteome</keyword>
<evidence type="ECO:0000313" key="3">
    <source>
        <dbReference type="EMBL" id="MBB3963425.1"/>
    </source>
</evidence>
<comment type="caution">
    <text evidence="3">The sequence shown here is derived from an EMBL/GenBank/DDBJ whole genome shotgun (WGS) entry which is preliminary data.</text>
</comment>
<organism evidence="3 4">
    <name type="scientific">Rhizobium metallidurans</name>
    <dbReference type="NCBI Taxonomy" id="1265931"/>
    <lineage>
        <taxon>Bacteria</taxon>
        <taxon>Pseudomonadati</taxon>
        <taxon>Pseudomonadota</taxon>
        <taxon>Alphaproteobacteria</taxon>
        <taxon>Hyphomicrobiales</taxon>
        <taxon>Rhizobiaceae</taxon>
        <taxon>Rhizobium/Agrobacterium group</taxon>
        <taxon>Rhizobium</taxon>
    </lineage>
</organism>
<gene>
    <name evidence="3" type="ORF">GGQ67_001050</name>
</gene>
<feature type="domain" description="Beta-lactamase-related" evidence="2">
    <location>
        <begin position="161"/>
        <end position="428"/>
    </location>
</feature>
<keyword evidence="1" id="KW-0472">Membrane</keyword>
<evidence type="ECO:0000259" key="2">
    <source>
        <dbReference type="Pfam" id="PF00144"/>
    </source>
</evidence>
<dbReference type="PANTHER" id="PTHR43283:SF7">
    <property type="entry name" value="BETA-LACTAMASE-RELATED DOMAIN-CONTAINING PROTEIN"/>
    <property type="match status" value="1"/>
</dbReference>
<sequence>MGRVLRIVKPLAAGIAVIVVAGAGWLYVRPPELLRIGDGYAAKIVCSNVFLAGRDANTVLAEDVQAPGNPLLRLIRVRVDKAQKQVTARMLGLFAANYAIYRDGLGCTAVPDGDFAAARQSVPEPIATKPPREGAVLPIENDAGIAALLSDPGLTGENMRAVVVVHDGKIVAERYGKGFGPQTPLIGWSMTKTVNAAIAGRLMLEGKIGADDAGLFPQWRDDRRSQITVGQLLGMESGLRFNEDYGTVADVTRMLYLDADQTALPASLDLDDDPGTQFNYSSGTSVLISRIWMDRLDDEKQAIDYPRTALFDPLGMSSAVFEVDARGTFAGSSYLYATARDWVRFGQFLLQDGVWNGERLLPESFMSMMRTPTASSGGAYSRGQAWLRPPGNGSSEETGIPADAFWLEGHDGQSMAIVPSANLVMVRLGLTPSWLRYRPEMLLKDILERLPPPTRSASADPAP</sequence>
<dbReference type="Proteomes" id="UP000582090">
    <property type="component" value="Unassembled WGS sequence"/>
</dbReference>
<proteinExistence type="predicted"/>
<evidence type="ECO:0000256" key="1">
    <source>
        <dbReference type="SAM" id="Phobius"/>
    </source>
</evidence>
<feature type="transmembrane region" description="Helical" evidence="1">
    <location>
        <begin position="7"/>
        <end position="28"/>
    </location>
</feature>
<name>A0A7W6CTH7_9HYPH</name>
<dbReference type="AlphaFoldDB" id="A0A7W6CTH7"/>
<keyword evidence="1" id="KW-1133">Transmembrane helix</keyword>
<dbReference type="SUPFAM" id="SSF56601">
    <property type="entry name" value="beta-lactamase/transpeptidase-like"/>
    <property type="match status" value="1"/>
</dbReference>